<gene>
    <name evidence="1" type="ORF">FHW16_000396</name>
</gene>
<accession>A0A839EGK1</accession>
<keyword evidence="2" id="KW-1185">Reference proteome</keyword>
<proteinExistence type="predicted"/>
<evidence type="ECO:0000313" key="2">
    <source>
        <dbReference type="Proteomes" id="UP000549052"/>
    </source>
</evidence>
<sequence>MFTREHPYNTTKTKNGKNEEPILISQAFYNNGYC</sequence>
<dbReference type="AlphaFoldDB" id="A0A839EGK1"/>
<comment type="caution">
    <text evidence="1">The sequence shown here is derived from an EMBL/GenBank/DDBJ whole genome shotgun (WGS) entry which is preliminary data.</text>
</comment>
<evidence type="ECO:0000313" key="1">
    <source>
        <dbReference type="EMBL" id="MBA8876714.1"/>
    </source>
</evidence>
<protein>
    <submittedName>
        <fullName evidence="1">Uncharacterized protein</fullName>
    </submittedName>
</protein>
<organism evidence="1 2">
    <name type="scientific">Phyllobacterium myrsinacearum</name>
    <dbReference type="NCBI Taxonomy" id="28101"/>
    <lineage>
        <taxon>Bacteria</taxon>
        <taxon>Pseudomonadati</taxon>
        <taxon>Pseudomonadota</taxon>
        <taxon>Alphaproteobacteria</taxon>
        <taxon>Hyphomicrobiales</taxon>
        <taxon>Phyllobacteriaceae</taxon>
        <taxon>Phyllobacterium</taxon>
    </lineage>
</organism>
<dbReference type="Proteomes" id="UP000549052">
    <property type="component" value="Unassembled WGS sequence"/>
</dbReference>
<name>A0A839EGK1_9HYPH</name>
<dbReference type="EMBL" id="JACGXN010000001">
    <property type="protein sequence ID" value="MBA8876714.1"/>
    <property type="molecule type" value="Genomic_DNA"/>
</dbReference>
<reference evidence="1 2" key="1">
    <citation type="submission" date="2020-07" db="EMBL/GenBank/DDBJ databases">
        <title>Genomic Encyclopedia of Type Strains, Phase IV (KMG-V): Genome sequencing to study the core and pangenomes of soil and plant-associated prokaryotes.</title>
        <authorList>
            <person name="Whitman W."/>
        </authorList>
    </citation>
    <scope>NUCLEOTIDE SEQUENCE [LARGE SCALE GENOMIC DNA]</scope>
    <source>
        <strain evidence="1 2">AN3</strain>
    </source>
</reference>